<dbReference type="KEGG" id="acan:ACA1_006210"/>
<feature type="transmembrane region" description="Helical" evidence="2">
    <location>
        <begin position="49"/>
        <end position="75"/>
    </location>
</feature>
<evidence type="ECO:0000256" key="1">
    <source>
        <dbReference type="SAM" id="MobiDB-lite"/>
    </source>
</evidence>
<evidence type="ECO:0000313" key="4">
    <source>
        <dbReference type="Proteomes" id="UP000011083"/>
    </source>
</evidence>
<dbReference type="AlphaFoldDB" id="L8HGZ1"/>
<dbReference type="RefSeq" id="XP_004355061.1">
    <property type="nucleotide sequence ID" value="XM_004355009.1"/>
</dbReference>
<proteinExistence type="predicted"/>
<reference evidence="3 4" key="1">
    <citation type="journal article" date="2013" name="Genome Biol.">
        <title>Genome of Acanthamoeba castellanii highlights extensive lateral gene transfer and early evolution of tyrosine kinase signaling.</title>
        <authorList>
            <person name="Clarke M."/>
            <person name="Lohan A.J."/>
            <person name="Liu B."/>
            <person name="Lagkouvardos I."/>
            <person name="Roy S."/>
            <person name="Zafar N."/>
            <person name="Bertelli C."/>
            <person name="Schilde C."/>
            <person name="Kianianmomeni A."/>
            <person name="Burglin T.R."/>
            <person name="Frech C."/>
            <person name="Turcotte B."/>
            <person name="Kopec K.O."/>
            <person name="Synnott J.M."/>
            <person name="Choo C."/>
            <person name="Paponov I."/>
            <person name="Finkler A."/>
            <person name="Soon Heng Tan C."/>
            <person name="Hutchins A.P."/>
            <person name="Weinmeier T."/>
            <person name="Rattei T."/>
            <person name="Chu J.S."/>
            <person name="Gimenez G."/>
            <person name="Irimia M."/>
            <person name="Rigden D.J."/>
            <person name="Fitzpatrick D.A."/>
            <person name="Lorenzo-Morales J."/>
            <person name="Bateman A."/>
            <person name="Chiu C.H."/>
            <person name="Tang P."/>
            <person name="Hegemann P."/>
            <person name="Fromm H."/>
            <person name="Raoult D."/>
            <person name="Greub G."/>
            <person name="Miranda-Saavedra D."/>
            <person name="Chen N."/>
            <person name="Nash P."/>
            <person name="Ginger M.L."/>
            <person name="Horn M."/>
            <person name="Schaap P."/>
            <person name="Caler L."/>
            <person name="Loftus B."/>
        </authorList>
    </citation>
    <scope>NUCLEOTIDE SEQUENCE [LARGE SCALE GENOMIC DNA]</scope>
    <source>
        <strain evidence="3 4">Neff</strain>
    </source>
</reference>
<organism evidence="3 4">
    <name type="scientific">Acanthamoeba castellanii (strain ATCC 30010 / Neff)</name>
    <dbReference type="NCBI Taxonomy" id="1257118"/>
    <lineage>
        <taxon>Eukaryota</taxon>
        <taxon>Amoebozoa</taxon>
        <taxon>Discosea</taxon>
        <taxon>Longamoebia</taxon>
        <taxon>Centramoebida</taxon>
        <taxon>Acanthamoebidae</taxon>
        <taxon>Acanthamoeba</taxon>
    </lineage>
</organism>
<dbReference type="VEuPathDB" id="AmoebaDB:ACA1_006210"/>
<name>L8HGZ1_ACACF</name>
<feature type="region of interest" description="Disordered" evidence="1">
    <location>
        <begin position="164"/>
        <end position="186"/>
    </location>
</feature>
<evidence type="ECO:0008006" key="5">
    <source>
        <dbReference type="Google" id="ProtNLM"/>
    </source>
</evidence>
<feature type="transmembrane region" description="Helical" evidence="2">
    <location>
        <begin position="87"/>
        <end position="110"/>
    </location>
</feature>
<keyword evidence="2" id="KW-0472">Membrane</keyword>
<protein>
    <recommendedName>
        <fullName evidence="5">MARVEL domain-containing protein</fullName>
    </recommendedName>
</protein>
<evidence type="ECO:0000313" key="3">
    <source>
        <dbReference type="EMBL" id="ELR24487.1"/>
    </source>
</evidence>
<feature type="transmembrane region" description="Helical" evidence="2">
    <location>
        <begin position="7"/>
        <end position="29"/>
    </location>
</feature>
<feature type="compositionally biased region" description="Low complexity" evidence="1">
    <location>
        <begin position="167"/>
        <end position="177"/>
    </location>
</feature>
<evidence type="ECO:0000256" key="2">
    <source>
        <dbReference type="SAM" id="Phobius"/>
    </source>
</evidence>
<accession>L8HGZ1</accession>
<dbReference type="GeneID" id="14925512"/>
<dbReference type="Proteomes" id="UP000011083">
    <property type="component" value="Unassembled WGS sequence"/>
</dbReference>
<dbReference type="EMBL" id="KB007817">
    <property type="protein sequence ID" value="ELR24487.1"/>
    <property type="molecule type" value="Genomic_DNA"/>
</dbReference>
<sequence>MSSAGKIVVGVGVIVGAAFALVCILNIGLYGGAMDLEGGYCQGPTRERVGAMGIVAGLLGFIISLVTIAALLLPLFSAAAAEPMASLLVKLLLLICIFIVILFYLAAWALMAKDIHDFNRYANCDHPPHVWSAALAFGLFGNILAILLFAVVAVALVVDRSASDANRGGSRSKSSGGDNPAQTEYS</sequence>
<feature type="transmembrane region" description="Helical" evidence="2">
    <location>
        <begin position="130"/>
        <end position="158"/>
    </location>
</feature>
<keyword evidence="2" id="KW-0812">Transmembrane</keyword>
<keyword evidence="2" id="KW-1133">Transmembrane helix</keyword>
<keyword evidence="4" id="KW-1185">Reference proteome</keyword>
<gene>
    <name evidence="3" type="ORF">ACA1_006210</name>
</gene>